<reference evidence="3 4" key="1">
    <citation type="journal article" date="2016" name="Nat. Commun.">
        <title>Thousands of microbial genomes shed light on interconnected biogeochemical processes in an aquifer system.</title>
        <authorList>
            <person name="Anantharaman K."/>
            <person name="Brown C.T."/>
            <person name="Hug L.A."/>
            <person name="Sharon I."/>
            <person name="Castelle C.J."/>
            <person name="Probst A.J."/>
            <person name="Thomas B.C."/>
            <person name="Singh A."/>
            <person name="Wilkins M.J."/>
            <person name="Karaoz U."/>
            <person name="Brodie E.L."/>
            <person name="Williams K.H."/>
            <person name="Hubbard S.S."/>
            <person name="Banfield J.F."/>
        </authorList>
    </citation>
    <scope>NUCLEOTIDE SEQUENCE [LARGE SCALE GENOMIC DNA]</scope>
</reference>
<dbReference type="InterPro" id="IPR014144">
    <property type="entry name" value="LigD_PE_domain"/>
</dbReference>
<sequence>MALGRYKQKRRFTETPEPAGQIKTKGSSRFVVHKHQASHLHYDFRLELPAYAPWTSAGKPKKIGKGKIVLKSWAVPKGVPEKPSIKHLAVAVEDHPVDYLNFEGIIPEGNYGAGRVEIWDKGKFKLIEYTQKFLEFELEGKRLRGKYVLAQFTDQKKNWLIFKMKS</sequence>
<dbReference type="NCBIfam" id="TIGR02777">
    <property type="entry name" value="LigD_PE_dom"/>
    <property type="match status" value="1"/>
</dbReference>
<proteinExistence type="predicted"/>
<dbReference type="AlphaFoldDB" id="A0A1G1Y192"/>
<dbReference type="Pfam" id="PF13298">
    <property type="entry name" value="LigD_N"/>
    <property type="match status" value="1"/>
</dbReference>
<evidence type="ECO:0000256" key="1">
    <source>
        <dbReference type="SAM" id="MobiDB-lite"/>
    </source>
</evidence>
<dbReference type="EMBL" id="MHIC01000014">
    <property type="protein sequence ID" value="OGY45606.1"/>
    <property type="molecule type" value="Genomic_DNA"/>
</dbReference>
<dbReference type="Proteomes" id="UP000176241">
    <property type="component" value="Unassembled WGS sequence"/>
</dbReference>
<feature type="region of interest" description="Disordered" evidence="1">
    <location>
        <begin position="1"/>
        <end position="22"/>
    </location>
</feature>
<feature type="compositionally biased region" description="Basic residues" evidence="1">
    <location>
        <begin position="1"/>
        <end position="10"/>
    </location>
</feature>
<comment type="caution">
    <text evidence="3">The sequence shown here is derived from an EMBL/GenBank/DDBJ whole genome shotgun (WGS) entry which is preliminary data.</text>
</comment>
<accession>A0A1G1Y192</accession>
<feature type="domain" description="DNA ligase D 3'-phosphoesterase" evidence="2">
    <location>
        <begin position="69"/>
        <end position="150"/>
    </location>
</feature>
<evidence type="ECO:0000259" key="2">
    <source>
        <dbReference type="Pfam" id="PF13298"/>
    </source>
</evidence>
<dbReference type="STRING" id="1797533.A2731_02370"/>
<evidence type="ECO:0000313" key="4">
    <source>
        <dbReference type="Proteomes" id="UP000176241"/>
    </source>
</evidence>
<dbReference type="PANTHER" id="PTHR39465">
    <property type="entry name" value="DNA LIGASE D, 3'-PHOSPHOESTERASE DOMAIN"/>
    <property type="match status" value="1"/>
</dbReference>
<organism evidence="3 4">
    <name type="scientific">Candidatus Buchananbacteria bacterium RIFCSPHIGHO2_01_FULL_39_8</name>
    <dbReference type="NCBI Taxonomy" id="1797533"/>
    <lineage>
        <taxon>Bacteria</taxon>
        <taxon>Candidatus Buchananiibacteriota</taxon>
    </lineage>
</organism>
<dbReference type="PANTHER" id="PTHR39465:SF1">
    <property type="entry name" value="DNA LIGASE D 3'-PHOSPHOESTERASE DOMAIN-CONTAINING PROTEIN"/>
    <property type="match status" value="1"/>
</dbReference>
<name>A0A1G1Y192_9BACT</name>
<evidence type="ECO:0000313" key="3">
    <source>
        <dbReference type="EMBL" id="OGY45606.1"/>
    </source>
</evidence>
<gene>
    <name evidence="3" type="ORF">A2731_02370</name>
</gene>
<protein>
    <recommendedName>
        <fullName evidence="2">DNA ligase D 3'-phosphoesterase domain-containing protein</fullName>
    </recommendedName>
</protein>